<dbReference type="PROSITE" id="PS50885">
    <property type="entry name" value="HAMP"/>
    <property type="match status" value="1"/>
</dbReference>
<keyword evidence="4" id="KW-1133">Transmembrane helix</keyword>
<protein>
    <submittedName>
        <fullName evidence="7">Methyl-accepting chemotaxis protein</fullName>
    </submittedName>
</protein>
<keyword evidence="4" id="KW-0812">Transmembrane</keyword>
<feature type="transmembrane region" description="Helical" evidence="4">
    <location>
        <begin position="182"/>
        <end position="202"/>
    </location>
</feature>
<dbReference type="SMART" id="SM00283">
    <property type="entry name" value="MA"/>
    <property type="match status" value="1"/>
</dbReference>
<evidence type="ECO:0000259" key="6">
    <source>
        <dbReference type="PROSITE" id="PS50885"/>
    </source>
</evidence>
<keyword evidence="1 3" id="KW-0807">Transducer</keyword>
<comment type="similarity">
    <text evidence="2">Belongs to the methyl-accepting chemotaxis (MCP) protein family.</text>
</comment>
<evidence type="ECO:0000256" key="1">
    <source>
        <dbReference type="ARBA" id="ARBA00023224"/>
    </source>
</evidence>
<dbReference type="Gene3D" id="1.10.287.950">
    <property type="entry name" value="Methyl-accepting chemotaxis protein"/>
    <property type="match status" value="1"/>
</dbReference>
<dbReference type="GO" id="GO:0007165">
    <property type="term" value="P:signal transduction"/>
    <property type="evidence" value="ECO:0007669"/>
    <property type="project" value="UniProtKB-KW"/>
</dbReference>
<dbReference type="Pfam" id="PF00672">
    <property type="entry name" value="HAMP"/>
    <property type="match status" value="1"/>
</dbReference>
<dbReference type="KEGG" id="lrs:PX52LOC_03579"/>
<dbReference type="SMART" id="SM00304">
    <property type="entry name" value="HAMP"/>
    <property type="match status" value="1"/>
</dbReference>
<keyword evidence="4" id="KW-0472">Membrane</keyword>
<name>A0A5C1AB67_9BACT</name>
<dbReference type="Pfam" id="PF00015">
    <property type="entry name" value="MCPsignal"/>
    <property type="match status" value="1"/>
</dbReference>
<feature type="domain" description="Methyl-accepting transducer" evidence="5">
    <location>
        <begin position="262"/>
        <end position="498"/>
    </location>
</feature>
<dbReference type="OrthoDB" id="221239at2"/>
<evidence type="ECO:0000259" key="5">
    <source>
        <dbReference type="PROSITE" id="PS50111"/>
    </source>
</evidence>
<dbReference type="InterPro" id="IPR007891">
    <property type="entry name" value="CHASE3"/>
</dbReference>
<keyword evidence="8" id="KW-1185">Reference proteome</keyword>
<evidence type="ECO:0000256" key="2">
    <source>
        <dbReference type="ARBA" id="ARBA00029447"/>
    </source>
</evidence>
<dbReference type="InterPro" id="IPR003660">
    <property type="entry name" value="HAMP_dom"/>
</dbReference>
<reference evidence="8" key="1">
    <citation type="submission" date="2019-08" db="EMBL/GenBank/DDBJ databases">
        <title>Limnoglobus roseus gen. nov., sp. nov., a novel freshwater planctomycete with a giant genome from the family Gemmataceae.</title>
        <authorList>
            <person name="Kulichevskaya I.S."/>
            <person name="Naumoff D.G."/>
            <person name="Miroshnikov K."/>
            <person name="Ivanova A."/>
            <person name="Philippov D.A."/>
            <person name="Hakobyan A."/>
            <person name="Rijpstra I.C."/>
            <person name="Sinninghe Damste J.S."/>
            <person name="Liesack W."/>
            <person name="Dedysh S.N."/>
        </authorList>
    </citation>
    <scope>NUCLEOTIDE SEQUENCE [LARGE SCALE GENOMIC DNA]</scope>
    <source>
        <strain evidence="8">PX52</strain>
    </source>
</reference>
<sequence length="534" mass="57237">MGTKWTVGRKLAAGFAVALTALLVVGAVSYRSMSQLIENAAWVAHTHEVLQELESLLSLLKDAETGQRGYLISRQKSFLEPYTVALTRYPDRFREIRKLTSDNPNQQRRLDTLEPLLVARVDVLRANIEKQDKDEKVTIDLSRGKQLMDDIRRVVQDMEAEERDLLDRRVADEAESVRIAKLVIVLGSLVAVVLVAVIGVVITRGITGPLRTVTDLSRRVAEGDLRDETLTITSSDEIAQLAGTADRMLKSLRDLTGRISSVTATLGGAAAEILASVQQQAAGTKEQAATVQEITTTMEEISQSGAQISGKAKQVAAAAEAASAASASGSRAVQEMSRGMAAIREQVEEVAENIVGVSEKTQAVGEIIATVNDIAERSNLLALNAAIEAAGAGDHGSRFSVVADEMKNLADQAKDSTVQVRTILGEIQKGINTSVMLTEEAVKRVEAGKQQADVTEQTIRQLAETTVESVRAFEQIVGAGGQQQIGFEQVAQGMRDIRQAASQTAASTTQLEAAAANLTALGRALNEAVGRYKL</sequence>
<dbReference type="RefSeq" id="WP_149111326.1">
    <property type="nucleotide sequence ID" value="NZ_CP042425.1"/>
</dbReference>
<dbReference type="SUPFAM" id="SSF58104">
    <property type="entry name" value="Methyl-accepting chemotaxis protein (MCP) signaling domain"/>
    <property type="match status" value="1"/>
</dbReference>
<dbReference type="CDD" id="cd19410">
    <property type="entry name" value="HK9-like_sensor"/>
    <property type="match status" value="1"/>
</dbReference>
<feature type="domain" description="HAMP" evidence="6">
    <location>
        <begin position="204"/>
        <end position="257"/>
    </location>
</feature>
<evidence type="ECO:0000256" key="3">
    <source>
        <dbReference type="PROSITE-ProRule" id="PRU00284"/>
    </source>
</evidence>
<dbReference type="Proteomes" id="UP000324974">
    <property type="component" value="Chromosome"/>
</dbReference>
<evidence type="ECO:0000256" key="4">
    <source>
        <dbReference type="SAM" id="Phobius"/>
    </source>
</evidence>
<dbReference type="AlphaFoldDB" id="A0A5C1AB67"/>
<evidence type="ECO:0000313" key="7">
    <source>
        <dbReference type="EMBL" id="QEL16619.1"/>
    </source>
</evidence>
<dbReference type="EMBL" id="CP042425">
    <property type="protein sequence ID" value="QEL16619.1"/>
    <property type="molecule type" value="Genomic_DNA"/>
</dbReference>
<dbReference type="PROSITE" id="PS50111">
    <property type="entry name" value="CHEMOTAXIS_TRANSDUC_2"/>
    <property type="match status" value="1"/>
</dbReference>
<dbReference type="GO" id="GO:0016020">
    <property type="term" value="C:membrane"/>
    <property type="evidence" value="ECO:0007669"/>
    <property type="project" value="InterPro"/>
</dbReference>
<proteinExistence type="inferred from homology"/>
<organism evidence="7 8">
    <name type="scientific">Limnoglobus roseus</name>
    <dbReference type="NCBI Taxonomy" id="2598579"/>
    <lineage>
        <taxon>Bacteria</taxon>
        <taxon>Pseudomonadati</taxon>
        <taxon>Planctomycetota</taxon>
        <taxon>Planctomycetia</taxon>
        <taxon>Gemmatales</taxon>
        <taxon>Gemmataceae</taxon>
        <taxon>Limnoglobus</taxon>
    </lineage>
</organism>
<dbReference type="CDD" id="cd06225">
    <property type="entry name" value="HAMP"/>
    <property type="match status" value="1"/>
</dbReference>
<accession>A0A5C1AB67</accession>
<evidence type="ECO:0000313" key="8">
    <source>
        <dbReference type="Proteomes" id="UP000324974"/>
    </source>
</evidence>
<gene>
    <name evidence="7" type="ORF">PX52LOC_03579</name>
</gene>
<dbReference type="PANTHER" id="PTHR32089:SF112">
    <property type="entry name" value="LYSOZYME-LIKE PROTEIN-RELATED"/>
    <property type="match status" value="1"/>
</dbReference>
<dbReference type="InterPro" id="IPR004089">
    <property type="entry name" value="MCPsignal_dom"/>
</dbReference>
<dbReference type="PANTHER" id="PTHR32089">
    <property type="entry name" value="METHYL-ACCEPTING CHEMOTAXIS PROTEIN MCPB"/>
    <property type="match status" value="1"/>
</dbReference>
<dbReference type="Pfam" id="PF05227">
    <property type="entry name" value="CHASE3"/>
    <property type="match status" value="1"/>
</dbReference>